<comment type="caution">
    <text evidence="2">The sequence shown here is derived from an EMBL/GenBank/DDBJ whole genome shotgun (WGS) entry which is preliminary data.</text>
</comment>
<reference evidence="2" key="1">
    <citation type="submission" date="2023-06" db="EMBL/GenBank/DDBJ databases">
        <title>Genome-scale phylogeny and comparative genomics of the fungal order Sordariales.</title>
        <authorList>
            <consortium name="Lawrence Berkeley National Laboratory"/>
            <person name="Hensen N."/>
            <person name="Bonometti L."/>
            <person name="Westerberg I."/>
            <person name="Brannstrom I.O."/>
            <person name="Guillou S."/>
            <person name="Cros-Aarteil S."/>
            <person name="Calhoun S."/>
            <person name="Haridas S."/>
            <person name="Kuo A."/>
            <person name="Mondo S."/>
            <person name="Pangilinan J."/>
            <person name="Riley R."/>
            <person name="Labutti K."/>
            <person name="Andreopoulos B."/>
            <person name="Lipzen A."/>
            <person name="Chen C."/>
            <person name="Yanf M."/>
            <person name="Daum C."/>
            <person name="Ng V."/>
            <person name="Clum A."/>
            <person name="Steindorff A."/>
            <person name="Ohm R."/>
            <person name="Martin F."/>
            <person name="Silar P."/>
            <person name="Natvig D."/>
            <person name="Lalanne C."/>
            <person name="Gautier V."/>
            <person name="Ament-Velasquez S.L."/>
            <person name="Kruys A."/>
            <person name="Hutchinson M.I."/>
            <person name="Powell A.J."/>
            <person name="Barry K."/>
            <person name="Miller A.N."/>
            <person name="Grigoriev I.V."/>
            <person name="Debuchy R."/>
            <person name="Gladieux P."/>
            <person name="Thoren M.H."/>
            <person name="Johannesson H."/>
        </authorList>
    </citation>
    <scope>NUCLEOTIDE SEQUENCE</scope>
    <source>
        <strain evidence="2">CBS 606.72</strain>
    </source>
</reference>
<accession>A0AA39WLH5</accession>
<dbReference type="Proteomes" id="UP001175000">
    <property type="component" value="Unassembled WGS sequence"/>
</dbReference>
<protein>
    <submittedName>
        <fullName evidence="2">Uncharacterized protein</fullName>
    </submittedName>
</protein>
<organism evidence="2 3">
    <name type="scientific">Immersiella caudata</name>
    <dbReference type="NCBI Taxonomy" id="314043"/>
    <lineage>
        <taxon>Eukaryota</taxon>
        <taxon>Fungi</taxon>
        <taxon>Dikarya</taxon>
        <taxon>Ascomycota</taxon>
        <taxon>Pezizomycotina</taxon>
        <taxon>Sordariomycetes</taxon>
        <taxon>Sordariomycetidae</taxon>
        <taxon>Sordariales</taxon>
        <taxon>Lasiosphaeriaceae</taxon>
        <taxon>Immersiella</taxon>
    </lineage>
</organism>
<keyword evidence="1" id="KW-0732">Signal</keyword>
<sequence>MLSGFKILTALGLLLHGVNGGGNAHHVDTTVTNTITQNIVHPVDVTVYHTKTDVKTICVTEYTTTTLHYTVSTTQTNPTTVTATKTDSTTLTNTDYATITYTKTDVVTVTNTDTDWVTVTYTGTDYTTVTTTGTAATTVTTTGTVPTTVTTTGTVPTTVTTTDTVPATITTFTTQVQTIFSTTYDPCPKSCSISADIVSVFFWPTDRPYTYPSTHVDKEMSYTFTSPSVYLFIPTARGINTLGQPAGPSTASWMLPLDLYQVSTIAPGNITRQLTLADLGTDCPKTVDPTAIATLDSACNPILAAPTPVRSWAYPCNACGRFGLFDPPYAVPTLPGNLVVPTVVTTAPPPVTVTVAPTPAPTAPPGPGTGVIYIVYHDADGTALGTATVTAEGLSGSVTSSVTVDASCEATTTGVSLASGTGATATSTPATAAAAAGQAPGGMGWLVPGVAALLWL</sequence>
<dbReference type="AlphaFoldDB" id="A0AA39WLH5"/>
<evidence type="ECO:0000256" key="1">
    <source>
        <dbReference type="SAM" id="SignalP"/>
    </source>
</evidence>
<feature type="chain" id="PRO_5041351539" evidence="1">
    <location>
        <begin position="21"/>
        <end position="456"/>
    </location>
</feature>
<name>A0AA39WLH5_9PEZI</name>
<dbReference type="EMBL" id="JAULSU010000005">
    <property type="protein sequence ID" value="KAK0617562.1"/>
    <property type="molecule type" value="Genomic_DNA"/>
</dbReference>
<evidence type="ECO:0000313" key="3">
    <source>
        <dbReference type="Proteomes" id="UP001175000"/>
    </source>
</evidence>
<proteinExistence type="predicted"/>
<feature type="signal peptide" evidence="1">
    <location>
        <begin position="1"/>
        <end position="20"/>
    </location>
</feature>
<keyword evidence="3" id="KW-1185">Reference proteome</keyword>
<gene>
    <name evidence="2" type="ORF">B0T14DRAFT_569053</name>
</gene>
<evidence type="ECO:0000313" key="2">
    <source>
        <dbReference type="EMBL" id="KAK0617562.1"/>
    </source>
</evidence>